<dbReference type="Proteomes" id="UP001214638">
    <property type="component" value="Unassembled WGS sequence"/>
</dbReference>
<proteinExistence type="predicted"/>
<keyword evidence="1" id="KW-0732">Signal</keyword>
<dbReference type="RefSeq" id="XP_067803787.1">
    <property type="nucleotide sequence ID" value="XM_067947223.1"/>
</dbReference>
<feature type="chain" id="PRO_5042442550" evidence="1">
    <location>
        <begin position="25"/>
        <end position="256"/>
    </location>
</feature>
<feature type="signal peptide" evidence="1">
    <location>
        <begin position="1"/>
        <end position="24"/>
    </location>
</feature>
<gene>
    <name evidence="3" type="ORF">BdWA1_002194</name>
    <name evidence="4" type="ORF">BdWA1_002195</name>
    <name evidence="5" type="ORF">BdWA1_002196</name>
    <name evidence="2" type="ORF">BdWA1_003643</name>
</gene>
<dbReference type="EMBL" id="JALLKP010000002">
    <property type="protein sequence ID" value="KAK2196945.1"/>
    <property type="molecule type" value="Genomic_DNA"/>
</dbReference>
<evidence type="ECO:0000313" key="2">
    <source>
        <dbReference type="EMBL" id="KAK2194898.1"/>
    </source>
</evidence>
<comment type="caution">
    <text evidence="2">The sequence shown here is derived from an EMBL/GenBank/DDBJ whole genome shotgun (WGS) entry which is preliminary data.</text>
</comment>
<accession>A0AAD9PHJ7</accession>
<keyword evidence="6" id="KW-1185">Reference proteome</keyword>
<name>A0AAD9PHJ7_9APIC</name>
<dbReference type="KEGG" id="bdw:94336492"/>
<protein>
    <submittedName>
        <fullName evidence="2">Uncharacterized protein</fullName>
    </submittedName>
</protein>
<evidence type="ECO:0000313" key="3">
    <source>
        <dbReference type="EMBL" id="KAK2196945.1"/>
    </source>
</evidence>
<organism evidence="2 6">
    <name type="scientific">Babesia duncani</name>
    <dbReference type="NCBI Taxonomy" id="323732"/>
    <lineage>
        <taxon>Eukaryota</taxon>
        <taxon>Sar</taxon>
        <taxon>Alveolata</taxon>
        <taxon>Apicomplexa</taxon>
        <taxon>Aconoidasida</taxon>
        <taxon>Piroplasmida</taxon>
        <taxon>Babesiidae</taxon>
        <taxon>Babesia</taxon>
    </lineage>
</organism>
<evidence type="ECO:0000256" key="1">
    <source>
        <dbReference type="SAM" id="SignalP"/>
    </source>
</evidence>
<evidence type="ECO:0000313" key="6">
    <source>
        <dbReference type="Proteomes" id="UP001214638"/>
    </source>
</evidence>
<dbReference type="AlphaFoldDB" id="A0AAD9PHJ7"/>
<dbReference type="EMBL" id="JALLKP010000030">
    <property type="protein sequence ID" value="KAK2194898.1"/>
    <property type="molecule type" value="Genomic_DNA"/>
</dbReference>
<evidence type="ECO:0000313" key="5">
    <source>
        <dbReference type="EMBL" id="KAK2196947.1"/>
    </source>
</evidence>
<sequence length="256" mass="30138">MTMDFTWFITFTVAAFNLFKCASAAPFNSPEKVFEFFDEVARIQHDPKDCNACTSINMLFNRMREIWYFDFCIQNATFDLLDNNNLVPYCKDTIEYIREYKGKHFDYTQKHEKLFHDIQDKIVGGLWDDFAGSGEKRGKQLELFRETEKEDIKPLLECVHQCILSLTSLESRKLFQEPLKQSIKYIVGNMSRIKDTLNRLTLLKIKNKHPNLVTLAQDLVQDYIKALNQYKETFTKEHEKMLNMIKAQENALRGNS</sequence>
<evidence type="ECO:0000313" key="4">
    <source>
        <dbReference type="EMBL" id="KAK2196946.1"/>
    </source>
</evidence>
<dbReference type="GeneID" id="94336492"/>
<dbReference type="EMBL" id="JALLKP010000002">
    <property type="protein sequence ID" value="KAK2196946.1"/>
    <property type="molecule type" value="Genomic_DNA"/>
</dbReference>
<reference evidence="2" key="1">
    <citation type="journal article" date="2023" name="Nat. Microbiol.">
        <title>Babesia duncani multi-omics identifies virulence factors and drug targets.</title>
        <authorList>
            <person name="Singh P."/>
            <person name="Lonardi S."/>
            <person name="Liang Q."/>
            <person name="Vydyam P."/>
            <person name="Khabirova E."/>
            <person name="Fang T."/>
            <person name="Gihaz S."/>
            <person name="Thekkiniath J."/>
            <person name="Munshi M."/>
            <person name="Abel S."/>
            <person name="Ciampossin L."/>
            <person name="Batugedara G."/>
            <person name="Gupta M."/>
            <person name="Lu X.M."/>
            <person name="Lenz T."/>
            <person name="Chakravarty S."/>
            <person name="Cornillot E."/>
            <person name="Hu Y."/>
            <person name="Ma W."/>
            <person name="Gonzalez L.M."/>
            <person name="Sanchez S."/>
            <person name="Estrada K."/>
            <person name="Sanchez-Flores A."/>
            <person name="Montero E."/>
            <person name="Harb O.S."/>
            <person name="Le Roch K.G."/>
            <person name="Mamoun C.B."/>
        </authorList>
    </citation>
    <scope>NUCLEOTIDE SEQUENCE</scope>
    <source>
        <strain evidence="2">WA1</strain>
    </source>
</reference>
<dbReference type="EMBL" id="JALLKP010000002">
    <property type="protein sequence ID" value="KAK2196947.1"/>
    <property type="molecule type" value="Genomic_DNA"/>
</dbReference>